<dbReference type="EMBL" id="QZJZ01000051">
    <property type="protein sequence ID" value="RJP59341.1"/>
    <property type="molecule type" value="Genomic_DNA"/>
</dbReference>
<dbReference type="SUPFAM" id="SSF55920">
    <property type="entry name" value="Creatinase/aminopeptidase"/>
    <property type="match status" value="1"/>
</dbReference>
<dbReference type="InterPro" id="IPR050659">
    <property type="entry name" value="Peptidase_M24B"/>
</dbReference>
<feature type="non-terminal residue" evidence="2">
    <location>
        <position position="271"/>
    </location>
</feature>
<reference evidence="2 3" key="1">
    <citation type="journal article" date="2017" name="ISME J.">
        <title>Energy and carbon metabolisms in a deep terrestrial subsurface fluid microbial community.</title>
        <authorList>
            <person name="Momper L."/>
            <person name="Jungbluth S.P."/>
            <person name="Lee M.D."/>
            <person name="Amend J.P."/>
        </authorList>
    </citation>
    <scope>NUCLEOTIDE SEQUENCE [LARGE SCALE GENOMIC DNA]</scope>
    <source>
        <strain evidence="2">SURF_26</strain>
    </source>
</reference>
<proteinExistence type="predicted"/>
<name>A0A3A4RCR3_9BACT</name>
<feature type="domain" description="Peptidase M24" evidence="1">
    <location>
        <begin position="158"/>
        <end position="264"/>
    </location>
</feature>
<evidence type="ECO:0000313" key="3">
    <source>
        <dbReference type="Proteomes" id="UP000266426"/>
    </source>
</evidence>
<dbReference type="InterPro" id="IPR000994">
    <property type="entry name" value="Pept_M24"/>
</dbReference>
<comment type="caution">
    <text evidence="2">The sequence shown here is derived from an EMBL/GenBank/DDBJ whole genome shotgun (WGS) entry which is preliminary data.</text>
</comment>
<dbReference type="InterPro" id="IPR036005">
    <property type="entry name" value="Creatinase/aminopeptidase-like"/>
</dbReference>
<dbReference type="Pfam" id="PF00557">
    <property type="entry name" value="Peptidase_M24"/>
    <property type="match status" value="1"/>
</dbReference>
<organism evidence="2 3">
    <name type="scientific">Candidatus Auribacter fodinae</name>
    <dbReference type="NCBI Taxonomy" id="2093366"/>
    <lineage>
        <taxon>Bacteria</taxon>
        <taxon>Pseudomonadati</taxon>
        <taxon>Candidatus Auribacterota</taxon>
        <taxon>Candidatus Auribacteria</taxon>
        <taxon>Candidatus Auribacterales</taxon>
        <taxon>Candidatus Auribacteraceae</taxon>
        <taxon>Candidatus Auribacter</taxon>
    </lineage>
</organism>
<dbReference type="AlphaFoldDB" id="A0A3A4RCR3"/>
<protein>
    <submittedName>
        <fullName evidence="2">M24 family metallopeptidase</fullName>
    </submittedName>
</protein>
<dbReference type="Gene3D" id="3.90.230.10">
    <property type="entry name" value="Creatinase/methionine aminopeptidase superfamily"/>
    <property type="match status" value="1"/>
</dbReference>
<gene>
    <name evidence="2" type="ORF">C4541_06330</name>
</gene>
<evidence type="ECO:0000259" key="1">
    <source>
        <dbReference type="Pfam" id="PF00557"/>
    </source>
</evidence>
<dbReference type="PANTHER" id="PTHR46112">
    <property type="entry name" value="AMINOPEPTIDASE"/>
    <property type="match status" value="1"/>
</dbReference>
<accession>A0A3A4RCR3</accession>
<dbReference type="Proteomes" id="UP000266426">
    <property type="component" value="Unassembled WGS sequence"/>
</dbReference>
<evidence type="ECO:0000313" key="2">
    <source>
        <dbReference type="EMBL" id="RJP59341.1"/>
    </source>
</evidence>
<sequence length="271" mass="30556">MKYSNLFEGTECEALLIIDSSEQNMDLYYLTRFFAPDAFACVITPEQSSVIVSDLEHGRACMEAKVDFVLRQIEYAQKYSDSAGNISVTMKAVISVLKEKNIRKVLVPQSFAVLYADILRAERFELCVKQGPLVKQRMIKTADELNYIAHAVLETENVLEDALNRIACSEIRDGKLYYENTLLTSENLKNHIAARLLERGYLSLYTIVACGEQGCDPHHQGSGPLYAHTPIIIDVFPRSLTNFYFADMTRTVVRGTPDPYLVSMFNSVARA</sequence>
<dbReference type="PANTHER" id="PTHR46112:SF2">
    <property type="entry name" value="XAA-PRO AMINOPEPTIDASE P-RELATED"/>
    <property type="match status" value="1"/>
</dbReference>